<dbReference type="Pfam" id="PF13715">
    <property type="entry name" value="CarbopepD_reg_2"/>
    <property type="match status" value="1"/>
</dbReference>
<keyword evidence="7 9" id="KW-0472">Membrane</keyword>
<evidence type="ECO:0000256" key="4">
    <source>
        <dbReference type="ARBA" id="ARBA00022692"/>
    </source>
</evidence>
<keyword evidence="12" id="KW-1185">Reference proteome</keyword>
<evidence type="ECO:0000313" key="11">
    <source>
        <dbReference type="EMBL" id="QKG79170.1"/>
    </source>
</evidence>
<gene>
    <name evidence="11" type="ORF">FHG85_02455</name>
</gene>
<dbReference type="InterPro" id="IPR010917">
    <property type="entry name" value="TonB_rcpt_CS"/>
</dbReference>
<dbReference type="RefSeq" id="WP_173072688.1">
    <property type="nucleotide sequence ID" value="NZ_CP041345.1"/>
</dbReference>
<evidence type="ECO:0000256" key="9">
    <source>
        <dbReference type="PROSITE-ProRule" id="PRU01360"/>
    </source>
</evidence>
<comment type="subcellular location">
    <subcellularLocation>
        <location evidence="1 9">Cell outer membrane</location>
        <topology evidence="1 9">Multi-pass membrane protein</topology>
    </subcellularLocation>
</comment>
<protein>
    <submittedName>
        <fullName evidence="11">TonB-dependent receptor</fullName>
    </submittedName>
</protein>
<evidence type="ECO:0000256" key="5">
    <source>
        <dbReference type="ARBA" id="ARBA00022729"/>
    </source>
</evidence>
<dbReference type="InterPro" id="IPR037066">
    <property type="entry name" value="Plug_dom_sf"/>
</dbReference>
<keyword evidence="3 9" id="KW-1134">Transmembrane beta strand</keyword>
<dbReference type="PANTHER" id="PTHR30069:SF29">
    <property type="entry name" value="HEMOGLOBIN AND HEMOGLOBIN-HAPTOGLOBIN-BINDING PROTEIN 1-RELATED"/>
    <property type="match status" value="1"/>
</dbReference>
<name>A0A7D3XJR8_9BACT</name>
<dbReference type="KEGG" id="ttz:FHG85_02455"/>
<evidence type="ECO:0000256" key="1">
    <source>
        <dbReference type="ARBA" id="ARBA00004571"/>
    </source>
</evidence>
<dbReference type="SUPFAM" id="SSF49464">
    <property type="entry name" value="Carboxypeptidase regulatory domain-like"/>
    <property type="match status" value="1"/>
</dbReference>
<keyword evidence="4 9" id="KW-0812">Transmembrane</keyword>
<dbReference type="GO" id="GO:0009279">
    <property type="term" value="C:cell outer membrane"/>
    <property type="evidence" value="ECO:0007669"/>
    <property type="project" value="UniProtKB-SubCell"/>
</dbReference>
<dbReference type="InterPro" id="IPR008969">
    <property type="entry name" value="CarboxyPept-like_regulatory"/>
</dbReference>
<dbReference type="InterPro" id="IPR039426">
    <property type="entry name" value="TonB-dep_rcpt-like"/>
</dbReference>
<dbReference type="GO" id="GO:0044718">
    <property type="term" value="P:siderophore transmembrane transport"/>
    <property type="evidence" value="ECO:0007669"/>
    <property type="project" value="TreeGrafter"/>
</dbReference>
<dbReference type="Gene3D" id="2.40.170.20">
    <property type="entry name" value="TonB-dependent receptor, beta-barrel domain"/>
    <property type="match status" value="1"/>
</dbReference>
<evidence type="ECO:0000256" key="8">
    <source>
        <dbReference type="ARBA" id="ARBA00023237"/>
    </source>
</evidence>
<keyword evidence="5" id="KW-0732">Signal</keyword>
<proteinExistence type="inferred from homology"/>
<dbReference type="InterPro" id="IPR036942">
    <property type="entry name" value="Beta-barrel_TonB_sf"/>
</dbReference>
<feature type="domain" description="TonB-dependent receptor plug" evidence="10">
    <location>
        <begin position="118"/>
        <end position="197"/>
    </location>
</feature>
<organism evidence="11 12">
    <name type="scientific">Tenuifilum thalassicum</name>
    <dbReference type="NCBI Taxonomy" id="2590900"/>
    <lineage>
        <taxon>Bacteria</taxon>
        <taxon>Pseudomonadati</taxon>
        <taxon>Bacteroidota</taxon>
        <taxon>Bacteroidia</taxon>
        <taxon>Bacteroidales</taxon>
        <taxon>Tenuifilaceae</taxon>
        <taxon>Tenuifilum</taxon>
    </lineage>
</organism>
<keyword evidence="11" id="KW-0675">Receptor</keyword>
<dbReference type="InterPro" id="IPR012910">
    <property type="entry name" value="Plug_dom"/>
</dbReference>
<dbReference type="EMBL" id="CP041345">
    <property type="protein sequence ID" value="QKG79170.1"/>
    <property type="molecule type" value="Genomic_DNA"/>
</dbReference>
<dbReference type="Proteomes" id="UP000500961">
    <property type="component" value="Chromosome"/>
</dbReference>
<evidence type="ECO:0000256" key="7">
    <source>
        <dbReference type="ARBA" id="ARBA00023136"/>
    </source>
</evidence>
<dbReference type="Pfam" id="PF07715">
    <property type="entry name" value="Plug"/>
    <property type="match status" value="1"/>
</dbReference>
<reference evidence="11 12" key="1">
    <citation type="submission" date="2019-07" db="EMBL/GenBank/DDBJ databases">
        <title>Thalassofilum flectens gen. nov., sp. nov., a novel moderate thermophilic anaerobe from a shallow sea hot spring in Kunashir Island (Russia), representing a new family in the order Bacteroidales, and proposal of Thalassofilacea fam. nov.</title>
        <authorList>
            <person name="Kochetkova T.V."/>
            <person name="Podosokorskaya O.A."/>
            <person name="Novikov A."/>
            <person name="Elcheninov A.G."/>
            <person name="Toshchakov S.V."/>
            <person name="Kublanov I.V."/>
        </authorList>
    </citation>
    <scope>NUCLEOTIDE SEQUENCE [LARGE SCALE GENOMIC DNA]</scope>
    <source>
        <strain evidence="11 12">38-H</strain>
    </source>
</reference>
<evidence type="ECO:0000259" key="10">
    <source>
        <dbReference type="Pfam" id="PF07715"/>
    </source>
</evidence>
<sequence length="848" mass="94804">MRRKNWVLSLILFLAPIWALGQGVIKGVVVDSNSGSPLIGAAVVIEGTTIGLSTNVDGSFALKVPEGKHTLKFSYVGYLDLEMPVDVSGELNLGTIKLEPSSVDIDEVLVTASFVRDRTTPVAVSTIEPKIIIEKLSNKEFPEILRITPSVYATRQGGGFGDSRIYLRGFDSNNIGVLINGIPVNDMESGKVYWSNWAGLSDVTSNQQVQRGLGASKLALSSVGGTINIITKSTDAKQGGSVYYGMGNDGYTKQNFTVSTGLLDNGWAVTVSGGYTKGDGYIQATNFEGYSYFVNISKKINEKHTVTFNAFGAPQWHNQRSNKHLIQEYRDNPNGIKWNSDFGYRNGKIYTSAYAYNFYHKPQMSLNHYWKIDESSMLVTNLYASLATGGGRRVYGLNANWLNRQYPSGLPYDNTALTAEGYYDYDWVIQQNAASLNGSTCIIANAVNDHQWYGALSTYTKNIDDLKITAGFDGRFYNGVHAYKVEDLLGGKYFLDSKDINRPANQPLYKGDYINYHNLGQVLWLGLFAQGEYVTDQYSGFLSMAVADNMFRRIDYFQYEPGNRTTPWYDFFPWNVKAGFNYKVYGEHNVFVNGGYIKRAPTFRNAFPNYTNEFNNDVKYESIITAELGYNYTAKIFSVKVNLFRTQWNDRGLVKSLAGQTANITGINALHQGVEVEGVVKPISKLDIRAMFSWGDYVWSDNVNFTLFDQNQQAIGTYNAYIKNVHVGNSAQVTAALSVNYEVLPKLKIGADVSWYAKNYADFDPTKRTSPESQVDAWRMPNYYIIDLDANYRFKIGNLNASVYGNVNNLLNTEYIADATDGSLHDAMTSYVFFGFGRTWSTGLRINF</sequence>
<keyword evidence="8 9" id="KW-0998">Cell outer membrane</keyword>
<dbReference type="Gene3D" id="2.170.130.10">
    <property type="entry name" value="TonB-dependent receptor, plug domain"/>
    <property type="match status" value="1"/>
</dbReference>
<dbReference type="Gene3D" id="2.60.40.1120">
    <property type="entry name" value="Carboxypeptidase-like, regulatory domain"/>
    <property type="match status" value="1"/>
</dbReference>
<keyword evidence="6" id="KW-0798">TonB box</keyword>
<dbReference type="GO" id="GO:0015344">
    <property type="term" value="F:siderophore uptake transmembrane transporter activity"/>
    <property type="evidence" value="ECO:0007669"/>
    <property type="project" value="TreeGrafter"/>
</dbReference>
<dbReference type="AlphaFoldDB" id="A0A7D3XJR8"/>
<evidence type="ECO:0000256" key="2">
    <source>
        <dbReference type="ARBA" id="ARBA00022448"/>
    </source>
</evidence>
<evidence type="ECO:0000256" key="3">
    <source>
        <dbReference type="ARBA" id="ARBA00022452"/>
    </source>
</evidence>
<dbReference type="PANTHER" id="PTHR30069">
    <property type="entry name" value="TONB-DEPENDENT OUTER MEMBRANE RECEPTOR"/>
    <property type="match status" value="1"/>
</dbReference>
<dbReference type="PROSITE" id="PS52016">
    <property type="entry name" value="TONB_DEPENDENT_REC_3"/>
    <property type="match status" value="1"/>
</dbReference>
<keyword evidence="2 9" id="KW-0813">Transport</keyword>
<dbReference type="PROSITE" id="PS01156">
    <property type="entry name" value="TONB_DEPENDENT_REC_2"/>
    <property type="match status" value="1"/>
</dbReference>
<dbReference type="SUPFAM" id="SSF56935">
    <property type="entry name" value="Porins"/>
    <property type="match status" value="1"/>
</dbReference>
<comment type="similarity">
    <text evidence="9">Belongs to the TonB-dependent receptor family.</text>
</comment>
<accession>A0A7D3XJR8</accession>
<evidence type="ECO:0000313" key="12">
    <source>
        <dbReference type="Proteomes" id="UP000500961"/>
    </source>
</evidence>
<evidence type="ECO:0000256" key="6">
    <source>
        <dbReference type="ARBA" id="ARBA00023077"/>
    </source>
</evidence>